<reference evidence="2 3" key="1">
    <citation type="submission" date="2020-05" db="EMBL/GenBank/DDBJ databases">
        <authorList>
            <person name="Casaregola S."/>
            <person name="Devillers H."/>
            <person name="Grondin C."/>
        </authorList>
    </citation>
    <scope>NUCLEOTIDE SEQUENCE [LARGE SCALE GENOMIC DNA]</scope>
    <source>
        <strain evidence="2 3">CLIB 1767</strain>
    </source>
</reference>
<accession>A0A8H2ZFD4</accession>
<sequence length="302" mass="33229">MAEPVSPQRELSYALSVHSITSNPSDNISTKAIYESENIEFPLSRPISRGSVTSNFSMNASKDGIEGNNPKRLGIPSYATSMLSAMTLSHNTKVRKFNNSNGSSGSTVAGNGIYKMNNTTTSPDDIFNDVTSVTSTPGYPDTPMSPPMTLREKMRLLNIERTIPVLIDESSESLEAALTLHSSDIMTSHSMDNVVKYSGRQQQHNTHLLHPHSHKWTPYNNNYYSSTSNSNTPSANLDTALNSNINLQPFHLRENELHIPSPVITSELDSIASTLGDDVSYMRGFSKNPSHIISPTESYEEM</sequence>
<dbReference type="EMBL" id="CAEFZW010000001">
    <property type="protein sequence ID" value="CAB4252235.1"/>
    <property type="molecule type" value="Genomic_DNA"/>
</dbReference>
<proteinExistence type="predicted"/>
<dbReference type="Proteomes" id="UP000644660">
    <property type="component" value="Unassembled WGS sequence"/>
</dbReference>
<gene>
    <name evidence="2" type="ORF">KABA2_01S09042</name>
</gene>
<evidence type="ECO:0000313" key="3">
    <source>
        <dbReference type="Proteomes" id="UP000644660"/>
    </source>
</evidence>
<dbReference type="RefSeq" id="XP_041404273.1">
    <property type="nucleotide sequence ID" value="XM_041548339.1"/>
</dbReference>
<feature type="compositionally biased region" description="Polar residues" evidence="1">
    <location>
        <begin position="50"/>
        <end position="60"/>
    </location>
</feature>
<protein>
    <submittedName>
        <fullName evidence="2">Uncharacterized protein</fullName>
    </submittedName>
</protein>
<evidence type="ECO:0000256" key="1">
    <source>
        <dbReference type="SAM" id="MobiDB-lite"/>
    </source>
</evidence>
<keyword evidence="3" id="KW-1185">Reference proteome</keyword>
<dbReference type="OrthoDB" id="3981113at2759"/>
<organism evidence="2 3">
    <name type="scientific">Maudiozyma barnettii</name>
    <dbReference type="NCBI Taxonomy" id="61262"/>
    <lineage>
        <taxon>Eukaryota</taxon>
        <taxon>Fungi</taxon>
        <taxon>Dikarya</taxon>
        <taxon>Ascomycota</taxon>
        <taxon>Saccharomycotina</taxon>
        <taxon>Saccharomycetes</taxon>
        <taxon>Saccharomycetales</taxon>
        <taxon>Saccharomycetaceae</taxon>
        <taxon>Maudiozyma</taxon>
    </lineage>
</organism>
<name>A0A8H2ZFD4_9SACH</name>
<dbReference type="GeneID" id="64855358"/>
<evidence type="ECO:0000313" key="2">
    <source>
        <dbReference type="EMBL" id="CAB4252235.1"/>
    </source>
</evidence>
<feature type="region of interest" description="Disordered" evidence="1">
    <location>
        <begin position="46"/>
        <end position="71"/>
    </location>
</feature>
<comment type="caution">
    <text evidence="2">The sequence shown here is derived from an EMBL/GenBank/DDBJ whole genome shotgun (WGS) entry which is preliminary data.</text>
</comment>
<dbReference type="AlphaFoldDB" id="A0A8H2ZFD4"/>